<evidence type="ECO:0000259" key="2">
    <source>
        <dbReference type="PROSITE" id="PS50837"/>
    </source>
</evidence>
<reference evidence="3 4" key="1">
    <citation type="submission" date="2017-06" db="EMBL/GenBank/DDBJ databases">
        <title>Genome of Fusarium nygamai isolate CS10214.</title>
        <authorList>
            <person name="Gardiner D.M."/>
            <person name="Obanor F."/>
            <person name="Kazan K."/>
        </authorList>
    </citation>
    <scope>NUCLEOTIDE SEQUENCE [LARGE SCALE GENOMIC DNA]</scope>
    <source>
        <strain evidence="3 4">CS10214</strain>
    </source>
</reference>
<organism evidence="3 4">
    <name type="scientific">Gibberella nygamai</name>
    <name type="common">Bean root rot disease fungus</name>
    <name type="synonym">Fusarium nygamai</name>
    <dbReference type="NCBI Taxonomy" id="42673"/>
    <lineage>
        <taxon>Eukaryota</taxon>
        <taxon>Fungi</taxon>
        <taxon>Dikarya</taxon>
        <taxon>Ascomycota</taxon>
        <taxon>Pezizomycotina</taxon>
        <taxon>Sordariomycetes</taxon>
        <taxon>Hypocreomycetidae</taxon>
        <taxon>Hypocreales</taxon>
        <taxon>Nectriaceae</taxon>
        <taxon>Fusarium</taxon>
        <taxon>Fusarium fujikuroi species complex</taxon>
    </lineage>
</organism>
<dbReference type="InterPro" id="IPR056884">
    <property type="entry name" value="NPHP3-like_N"/>
</dbReference>
<protein>
    <recommendedName>
        <fullName evidence="2">NACHT domain-containing protein</fullName>
    </recommendedName>
</protein>
<keyword evidence="4" id="KW-1185">Reference proteome</keyword>
<comment type="caution">
    <text evidence="3">The sequence shown here is derived from an EMBL/GenBank/DDBJ whole genome shotgun (WGS) entry which is preliminary data.</text>
</comment>
<dbReference type="OrthoDB" id="538223at2759"/>
<name>A0A2K0VUV7_GIBNY</name>
<dbReference type="Proteomes" id="UP000236664">
    <property type="component" value="Unassembled WGS sequence"/>
</dbReference>
<dbReference type="STRING" id="42673.A0A2K0VUV7"/>
<dbReference type="PANTHER" id="PTHR10039">
    <property type="entry name" value="AMELOGENIN"/>
    <property type="match status" value="1"/>
</dbReference>
<keyword evidence="1" id="KW-0677">Repeat</keyword>
<dbReference type="AlphaFoldDB" id="A0A2K0VUV7"/>
<sequence length="305" mass="34900">MSDYHIGKAANAGNVKINEQTNHIYGTDVEKDSCLKDLYITNPEADKKRIEREKGGLLEDCYSWILYNDNFLQWRDDPEQHLLWIRGDPGKGKTMLLAGLITELEKTSDDNIFYFFCQAARPSHRTASNVLRGVIWLFVSRRPSLRSYVRKEYEKAGSNVFSDHNAWDALSGILNAILEDKASADCIIIIDALDECSEGREKLIGYISQCSVSYKAKWVISSRNWPDIESQLDGTQNQVRLHLELNHASISNAVVKFVDSKIERLNSTYDQPNRERIRKHLLDNANDTFLWVALVCQELEKPGDD</sequence>
<dbReference type="InterPro" id="IPR007111">
    <property type="entry name" value="NACHT_NTPase"/>
</dbReference>
<evidence type="ECO:0000313" key="4">
    <source>
        <dbReference type="Proteomes" id="UP000236664"/>
    </source>
</evidence>
<gene>
    <name evidence="3" type="ORF">FNYG_12774</name>
</gene>
<feature type="domain" description="NACHT" evidence="2">
    <location>
        <begin position="81"/>
        <end position="305"/>
    </location>
</feature>
<evidence type="ECO:0000256" key="1">
    <source>
        <dbReference type="ARBA" id="ARBA00022737"/>
    </source>
</evidence>
<proteinExistence type="predicted"/>
<accession>A0A2K0VUV7</accession>
<dbReference type="SUPFAM" id="SSF52540">
    <property type="entry name" value="P-loop containing nucleoside triphosphate hydrolases"/>
    <property type="match status" value="1"/>
</dbReference>
<dbReference type="Pfam" id="PF24883">
    <property type="entry name" value="NPHP3_N"/>
    <property type="match status" value="1"/>
</dbReference>
<dbReference type="Gene3D" id="3.40.50.300">
    <property type="entry name" value="P-loop containing nucleotide triphosphate hydrolases"/>
    <property type="match status" value="1"/>
</dbReference>
<dbReference type="EMBL" id="MTQA01000241">
    <property type="protein sequence ID" value="PNP73815.1"/>
    <property type="molecule type" value="Genomic_DNA"/>
</dbReference>
<dbReference type="PANTHER" id="PTHR10039:SF14">
    <property type="entry name" value="NACHT DOMAIN-CONTAINING PROTEIN"/>
    <property type="match status" value="1"/>
</dbReference>
<dbReference type="InterPro" id="IPR027417">
    <property type="entry name" value="P-loop_NTPase"/>
</dbReference>
<dbReference type="PROSITE" id="PS50837">
    <property type="entry name" value="NACHT"/>
    <property type="match status" value="1"/>
</dbReference>
<evidence type="ECO:0000313" key="3">
    <source>
        <dbReference type="EMBL" id="PNP73815.1"/>
    </source>
</evidence>